<comment type="caution">
    <text evidence="15">The sequence shown here is derived from an EMBL/GenBank/DDBJ whole genome shotgun (WGS) entry which is preliminary data.</text>
</comment>
<evidence type="ECO:0000256" key="11">
    <source>
        <dbReference type="RuleBase" id="RU004326"/>
    </source>
</evidence>
<keyword evidence="7" id="KW-0597">Phosphoprotein</keyword>
<feature type="domain" description="Alpha-D-phosphohexomutase alpha/beta/alpha" evidence="14">
    <location>
        <begin position="304"/>
        <end position="403"/>
    </location>
</feature>
<name>A0A9W8GVZ3_9FUNG</name>
<evidence type="ECO:0000256" key="3">
    <source>
        <dbReference type="ARBA" id="ARBA00004496"/>
    </source>
</evidence>
<keyword evidence="8 11" id="KW-0479">Metal-binding</keyword>
<dbReference type="PRINTS" id="PR00509">
    <property type="entry name" value="PGMPMM"/>
</dbReference>
<feature type="domain" description="Alpha-D-phosphohexomutase alpha/beta/alpha" evidence="13">
    <location>
        <begin position="190"/>
        <end position="293"/>
    </location>
</feature>
<evidence type="ECO:0000259" key="14">
    <source>
        <dbReference type="Pfam" id="PF02880"/>
    </source>
</evidence>
<dbReference type="InterPro" id="IPR005841">
    <property type="entry name" value="Alpha-D-phosphohexomutase_SF"/>
</dbReference>
<dbReference type="EC" id="5.4.2.2" evidence="5"/>
<reference evidence="15" key="1">
    <citation type="submission" date="2022-07" db="EMBL/GenBank/DDBJ databases">
        <title>Phylogenomic reconstructions and comparative analyses of Kickxellomycotina fungi.</title>
        <authorList>
            <person name="Reynolds N.K."/>
            <person name="Stajich J.E."/>
            <person name="Barry K."/>
            <person name="Grigoriev I.V."/>
            <person name="Crous P."/>
            <person name="Smith M.E."/>
        </authorList>
    </citation>
    <scope>NUCLEOTIDE SEQUENCE</scope>
    <source>
        <strain evidence="15">BCRC 34297</strain>
    </source>
</reference>
<organism evidence="15 16">
    <name type="scientific">Coemansia pectinata</name>
    <dbReference type="NCBI Taxonomy" id="1052879"/>
    <lineage>
        <taxon>Eukaryota</taxon>
        <taxon>Fungi</taxon>
        <taxon>Fungi incertae sedis</taxon>
        <taxon>Zoopagomycota</taxon>
        <taxon>Kickxellomycotina</taxon>
        <taxon>Kickxellomycetes</taxon>
        <taxon>Kickxellales</taxon>
        <taxon>Kickxellaceae</taxon>
        <taxon>Coemansia</taxon>
    </lineage>
</organism>
<dbReference type="FunFam" id="3.40.120.10:FF:000005">
    <property type="entry name" value="Phosphoglucomutase 5"/>
    <property type="match status" value="1"/>
</dbReference>
<evidence type="ECO:0000256" key="8">
    <source>
        <dbReference type="ARBA" id="ARBA00022723"/>
    </source>
</evidence>
<sequence length="554" mass="60603">MSTTTTTVATTPFDGQKPGTSGLRKRVVVFQKEHYTENFIQAIFTAMPAPGAQGATIVVGGDGRYYMRDVVQKIIRIGAANGIARFIVGQDGILSTPAASALIRKREADGGIILTASHNPGGPNADFGIKYNTRNGGPAPESVTDAIYAATRTITEYHQVTLDAPVDLTTLGCQHFAGFDVEIVDSVTDYVELTKSIFDFDLIRRFRQQSPDFSLLFDALNGVTGPYGRRIFVDELGFPESALDQCTPLEDFGGCHPDPNLTYADKLVARVEREKVALGAASDGDGDRNMVLSHDWFVTPSDSVAVIAHYATECIPYFQRQGLRGLARSMPTSCAIDRVAAAKGLEIFEVPTGWKFFGNLMDAGRLSICGEESFGTGSDHIREKDGIWAIVAWLNILAHVNQTQPAASVRSIMRDFYQTYGRNYFTRYDYEEVDADGAAQMINDLRAKGNDLVGQTINGFTVAAVNDFEYTDPIDHSVSRNQGLRVIFEDSSRIIFRLSGTGSEGATVRIYIERFDPVEFDIDAQVALKPLVDAALEVSQLSKYTGRNEPTVIT</sequence>
<dbReference type="EMBL" id="JANBUH010000401">
    <property type="protein sequence ID" value="KAJ2751427.1"/>
    <property type="molecule type" value="Genomic_DNA"/>
</dbReference>
<evidence type="ECO:0000256" key="9">
    <source>
        <dbReference type="ARBA" id="ARBA00022842"/>
    </source>
</evidence>
<feature type="domain" description="Alpha-D-phosphohexomutase alpha/beta/alpha" evidence="12">
    <location>
        <begin position="16"/>
        <end position="157"/>
    </location>
</feature>
<comment type="subcellular location">
    <subcellularLocation>
        <location evidence="3">Cytoplasm</location>
    </subcellularLocation>
</comment>
<dbReference type="FunFam" id="3.30.310.50:FF:000002">
    <property type="entry name" value="Phosphoglucomutase 5"/>
    <property type="match status" value="1"/>
</dbReference>
<proteinExistence type="inferred from homology"/>
<dbReference type="Pfam" id="PF24947">
    <property type="entry name" value="PGM1_C_vert_fung"/>
    <property type="match status" value="1"/>
</dbReference>
<evidence type="ECO:0000313" key="16">
    <source>
        <dbReference type="Proteomes" id="UP001140011"/>
    </source>
</evidence>
<dbReference type="InterPro" id="IPR005846">
    <property type="entry name" value="A-D-PHexomutase_a/b/a-III"/>
</dbReference>
<dbReference type="Proteomes" id="UP001140011">
    <property type="component" value="Unassembled WGS sequence"/>
</dbReference>
<dbReference type="NCBIfam" id="NF005737">
    <property type="entry name" value="PRK07564.1-1"/>
    <property type="match status" value="1"/>
</dbReference>
<evidence type="ECO:0000256" key="7">
    <source>
        <dbReference type="ARBA" id="ARBA00022553"/>
    </source>
</evidence>
<evidence type="ECO:0000256" key="2">
    <source>
        <dbReference type="ARBA" id="ARBA00001946"/>
    </source>
</evidence>
<dbReference type="PROSITE" id="PS00710">
    <property type="entry name" value="PGM_PMM"/>
    <property type="match status" value="1"/>
</dbReference>
<dbReference type="GO" id="GO:0004614">
    <property type="term" value="F:phosphoglucomutase activity"/>
    <property type="evidence" value="ECO:0007669"/>
    <property type="project" value="UniProtKB-EC"/>
</dbReference>
<dbReference type="SUPFAM" id="SSF53738">
    <property type="entry name" value="Phosphoglucomutase, first 3 domains"/>
    <property type="match status" value="3"/>
</dbReference>
<dbReference type="PANTHER" id="PTHR22573:SF2">
    <property type="entry name" value="PHOSPHOGLUCOMUTASE"/>
    <property type="match status" value="1"/>
</dbReference>
<dbReference type="InterPro" id="IPR036900">
    <property type="entry name" value="A-D-PHexomutase_C_sf"/>
</dbReference>
<evidence type="ECO:0000256" key="1">
    <source>
        <dbReference type="ARBA" id="ARBA00000443"/>
    </source>
</evidence>
<dbReference type="GO" id="GO:0000287">
    <property type="term" value="F:magnesium ion binding"/>
    <property type="evidence" value="ECO:0007669"/>
    <property type="project" value="InterPro"/>
</dbReference>
<dbReference type="AlphaFoldDB" id="A0A9W8GVZ3"/>
<dbReference type="Gene3D" id="3.40.120.10">
    <property type="entry name" value="Alpha-D-Glucose-1,6-Bisphosphate, subunit A, domain 3"/>
    <property type="match status" value="3"/>
</dbReference>
<evidence type="ECO:0000259" key="13">
    <source>
        <dbReference type="Pfam" id="PF02879"/>
    </source>
</evidence>
<dbReference type="InterPro" id="IPR005844">
    <property type="entry name" value="A-D-PHexomutase_a/b/a-I"/>
</dbReference>
<dbReference type="SUPFAM" id="SSF55957">
    <property type="entry name" value="Phosphoglucomutase, C-terminal domain"/>
    <property type="match status" value="1"/>
</dbReference>
<evidence type="ECO:0000256" key="6">
    <source>
        <dbReference type="ARBA" id="ARBA00022490"/>
    </source>
</evidence>
<evidence type="ECO:0000256" key="10">
    <source>
        <dbReference type="ARBA" id="ARBA00023235"/>
    </source>
</evidence>
<dbReference type="CDD" id="cd03085">
    <property type="entry name" value="PGM1"/>
    <property type="match status" value="1"/>
</dbReference>
<comment type="similarity">
    <text evidence="4 11">Belongs to the phosphohexose mutase family.</text>
</comment>
<dbReference type="OrthoDB" id="2291at2759"/>
<dbReference type="Pfam" id="PF02878">
    <property type="entry name" value="PGM_PMM_I"/>
    <property type="match status" value="1"/>
</dbReference>
<protein>
    <recommendedName>
        <fullName evidence="5">phosphoglucomutase (alpha-D-glucose-1,6-bisphosphate-dependent)</fullName>
        <ecNumber evidence="5">5.4.2.2</ecNumber>
    </recommendedName>
</protein>
<dbReference type="PANTHER" id="PTHR22573">
    <property type="entry name" value="PHOSPHOHEXOMUTASE FAMILY MEMBER"/>
    <property type="match status" value="1"/>
</dbReference>
<accession>A0A9W8GVZ3</accession>
<keyword evidence="9 11" id="KW-0460">Magnesium</keyword>
<keyword evidence="6" id="KW-0963">Cytoplasm</keyword>
<dbReference type="GO" id="GO:0005975">
    <property type="term" value="P:carbohydrate metabolic process"/>
    <property type="evidence" value="ECO:0007669"/>
    <property type="project" value="InterPro"/>
</dbReference>
<comment type="cofactor">
    <cofactor evidence="2">
        <name>Mg(2+)</name>
        <dbReference type="ChEBI" id="CHEBI:18420"/>
    </cofactor>
</comment>
<dbReference type="InterPro" id="IPR005845">
    <property type="entry name" value="A-D-PHexomutase_a/b/a-II"/>
</dbReference>
<dbReference type="InterPro" id="IPR016066">
    <property type="entry name" value="A-D-PHexomutase_CS"/>
</dbReference>
<evidence type="ECO:0000313" key="15">
    <source>
        <dbReference type="EMBL" id="KAJ2751427.1"/>
    </source>
</evidence>
<comment type="catalytic activity">
    <reaction evidence="1">
        <text>alpha-D-glucose 1-phosphate = alpha-D-glucose 6-phosphate</text>
        <dbReference type="Rhea" id="RHEA:23536"/>
        <dbReference type="ChEBI" id="CHEBI:58225"/>
        <dbReference type="ChEBI" id="CHEBI:58601"/>
        <dbReference type="EC" id="5.4.2.2"/>
    </reaction>
</comment>
<keyword evidence="16" id="KW-1185">Reference proteome</keyword>
<dbReference type="FunFam" id="3.40.120.10:FF:000004">
    <property type="entry name" value="Phosphoglucomutase 5"/>
    <property type="match status" value="1"/>
</dbReference>
<dbReference type="Pfam" id="PF02880">
    <property type="entry name" value="PGM_PMM_III"/>
    <property type="match status" value="1"/>
</dbReference>
<gene>
    <name evidence="15" type="ORF">GGI19_004482</name>
</gene>
<dbReference type="InterPro" id="IPR045244">
    <property type="entry name" value="PGM"/>
</dbReference>
<dbReference type="Gene3D" id="3.30.310.50">
    <property type="entry name" value="Alpha-D-phosphohexomutase, C-terminal domain"/>
    <property type="match status" value="1"/>
</dbReference>
<evidence type="ECO:0000256" key="5">
    <source>
        <dbReference type="ARBA" id="ARBA00012728"/>
    </source>
</evidence>
<evidence type="ECO:0000256" key="4">
    <source>
        <dbReference type="ARBA" id="ARBA00010231"/>
    </source>
</evidence>
<evidence type="ECO:0000259" key="12">
    <source>
        <dbReference type="Pfam" id="PF02878"/>
    </source>
</evidence>
<keyword evidence="10" id="KW-0413">Isomerase</keyword>
<dbReference type="InterPro" id="IPR016055">
    <property type="entry name" value="A-D-PHexomutase_a/b/a-I/II/III"/>
</dbReference>
<dbReference type="GO" id="GO:0005829">
    <property type="term" value="C:cytosol"/>
    <property type="evidence" value="ECO:0007669"/>
    <property type="project" value="TreeGrafter"/>
</dbReference>
<dbReference type="FunFam" id="3.40.120.10:FF:000007">
    <property type="entry name" value="Phosphoglucomutase 5"/>
    <property type="match status" value="1"/>
</dbReference>
<dbReference type="Pfam" id="PF02879">
    <property type="entry name" value="PGM_PMM_II"/>
    <property type="match status" value="1"/>
</dbReference>